<feature type="non-terminal residue" evidence="6">
    <location>
        <position position="1"/>
    </location>
</feature>
<gene>
    <name evidence="6" type="ORF">GMARGA_LOCUS32844</name>
</gene>
<evidence type="ECO:0000256" key="2">
    <source>
        <dbReference type="ARBA" id="ARBA00022692"/>
    </source>
</evidence>
<dbReference type="InterPro" id="IPR004837">
    <property type="entry name" value="NaCa_Exmemb"/>
</dbReference>
<sequence length="159" mass="18094">TVLTAVLSEFLVSSIEGVVTSLGLSNTFIRLILIPIIGNAAEHFTSHKEFTEKLINNKLNSNLLFKTITSNYLTEHYKYKTMTFSQDGSGFTNSSQNEILRSFDSLVNALKKSEYDEFVKIISLQDVKAFDKYMVKILQKSQSNFNNINQFIEVQNSNF</sequence>
<dbReference type="Proteomes" id="UP000789901">
    <property type="component" value="Unassembled WGS sequence"/>
</dbReference>
<proteinExistence type="predicted"/>
<evidence type="ECO:0000256" key="4">
    <source>
        <dbReference type="ARBA" id="ARBA00023136"/>
    </source>
</evidence>
<keyword evidence="2" id="KW-0812">Transmembrane</keyword>
<feature type="domain" description="Sodium/calcium exchanger membrane region" evidence="5">
    <location>
        <begin position="2"/>
        <end position="46"/>
    </location>
</feature>
<keyword evidence="7" id="KW-1185">Reference proteome</keyword>
<comment type="caution">
    <text evidence="6">The sequence shown here is derived from an EMBL/GenBank/DDBJ whole genome shotgun (WGS) entry which is preliminary data.</text>
</comment>
<comment type="subcellular location">
    <subcellularLocation>
        <location evidence="1">Membrane</location>
        <topology evidence="1">Multi-pass membrane protein</topology>
    </subcellularLocation>
</comment>
<keyword evidence="3" id="KW-1133">Transmembrane helix</keyword>
<evidence type="ECO:0000313" key="6">
    <source>
        <dbReference type="EMBL" id="CAG8836046.1"/>
    </source>
</evidence>
<dbReference type="Pfam" id="PF01699">
    <property type="entry name" value="Na_Ca_ex"/>
    <property type="match status" value="1"/>
</dbReference>
<evidence type="ECO:0000313" key="7">
    <source>
        <dbReference type="Proteomes" id="UP000789901"/>
    </source>
</evidence>
<accession>A0ABN7WMK0</accession>
<keyword evidence="4" id="KW-0472">Membrane</keyword>
<reference evidence="6 7" key="1">
    <citation type="submission" date="2021-06" db="EMBL/GenBank/DDBJ databases">
        <authorList>
            <person name="Kallberg Y."/>
            <person name="Tangrot J."/>
            <person name="Rosling A."/>
        </authorList>
    </citation>
    <scope>NUCLEOTIDE SEQUENCE [LARGE SCALE GENOMIC DNA]</scope>
    <source>
        <strain evidence="6 7">120-4 pot B 10/14</strain>
    </source>
</reference>
<organism evidence="6 7">
    <name type="scientific">Gigaspora margarita</name>
    <dbReference type="NCBI Taxonomy" id="4874"/>
    <lineage>
        <taxon>Eukaryota</taxon>
        <taxon>Fungi</taxon>
        <taxon>Fungi incertae sedis</taxon>
        <taxon>Mucoromycota</taxon>
        <taxon>Glomeromycotina</taxon>
        <taxon>Glomeromycetes</taxon>
        <taxon>Diversisporales</taxon>
        <taxon>Gigasporaceae</taxon>
        <taxon>Gigaspora</taxon>
    </lineage>
</organism>
<name>A0ABN7WMK0_GIGMA</name>
<evidence type="ECO:0000256" key="1">
    <source>
        <dbReference type="ARBA" id="ARBA00004141"/>
    </source>
</evidence>
<evidence type="ECO:0000256" key="3">
    <source>
        <dbReference type="ARBA" id="ARBA00022989"/>
    </source>
</evidence>
<protein>
    <submittedName>
        <fullName evidence="6">22739_t:CDS:1</fullName>
    </submittedName>
</protein>
<evidence type="ECO:0000259" key="5">
    <source>
        <dbReference type="Pfam" id="PF01699"/>
    </source>
</evidence>
<dbReference type="EMBL" id="CAJVQB010052741">
    <property type="protein sequence ID" value="CAG8836046.1"/>
    <property type="molecule type" value="Genomic_DNA"/>
</dbReference>